<protein>
    <submittedName>
        <fullName evidence="2">Uncharacterized protein</fullName>
    </submittedName>
</protein>
<name>A0A194VQK1_CYTMA</name>
<accession>A0A194VQK1</accession>
<proteinExistence type="predicted"/>
<keyword evidence="1" id="KW-0732">Signal</keyword>
<evidence type="ECO:0000256" key="1">
    <source>
        <dbReference type="SAM" id="SignalP"/>
    </source>
</evidence>
<gene>
    <name evidence="2" type="ORF">VM1G_11430</name>
</gene>
<dbReference type="AlphaFoldDB" id="A0A194VQK1"/>
<dbReference type="EMBL" id="CM003099">
    <property type="protein sequence ID" value="KUI66105.1"/>
    <property type="molecule type" value="Genomic_DNA"/>
</dbReference>
<reference evidence="2" key="1">
    <citation type="submission" date="2014-12" db="EMBL/GenBank/DDBJ databases">
        <title>Genome Sequence of Valsa Canker Pathogens Uncovers a Specific Adaption of Colonization on Woody Bark.</title>
        <authorList>
            <person name="Yin Z."/>
            <person name="Liu H."/>
            <person name="Gao X."/>
            <person name="Li Z."/>
            <person name="Song N."/>
            <person name="Ke X."/>
            <person name="Dai Q."/>
            <person name="Wu Y."/>
            <person name="Sun Y."/>
            <person name="Xu J.-R."/>
            <person name="Kang Z.K."/>
            <person name="Wang L."/>
            <person name="Huang L."/>
        </authorList>
    </citation>
    <scope>NUCLEOTIDE SEQUENCE [LARGE SCALE GENOMIC DNA]</scope>
    <source>
        <strain evidence="2">03-8</strain>
    </source>
</reference>
<dbReference type="PANTHER" id="PTHR35605:SF1">
    <property type="entry name" value="ECP2 EFFECTOR PROTEIN DOMAIN-CONTAINING PROTEIN-RELATED"/>
    <property type="match status" value="1"/>
</dbReference>
<organism evidence="2 3">
    <name type="scientific">Cytospora mali</name>
    <name type="common">Apple Valsa canker fungus</name>
    <name type="synonym">Valsa mali</name>
    <dbReference type="NCBI Taxonomy" id="578113"/>
    <lineage>
        <taxon>Eukaryota</taxon>
        <taxon>Fungi</taxon>
        <taxon>Dikarya</taxon>
        <taxon>Ascomycota</taxon>
        <taxon>Pezizomycotina</taxon>
        <taxon>Sordariomycetes</taxon>
        <taxon>Sordariomycetidae</taxon>
        <taxon>Diaporthales</taxon>
        <taxon>Cytosporaceae</taxon>
        <taxon>Cytospora</taxon>
    </lineage>
</organism>
<dbReference type="Proteomes" id="UP000078559">
    <property type="component" value="Chromosome 2"/>
</dbReference>
<feature type="chain" id="PRO_5008266700" evidence="1">
    <location>
        <begin position="26"/>
        <end position="226"/>
    </location>
</feature>
<feature type="signal peptide" evidence="1">
    <location>
        <begin position="1"/>
        <end position="25"/>
    </location>
</feature>
<evidence type="ECO:0000313" key="3">
    <source>
        <dbReference type="Proteomes" id="UP000078559"/>
    </source>
</evidence>
<evidence type="ECO:0000313" key="2">
    <source>
        <dbReference type="EMBL" id="KUI66105.1"/>
    </source>
</evidence>
<sequence length="226" mass="25191">MFIKTRIISLAIVAALLGICPLASSTNLAKPRLRKYDYCEDRNPNLTHIICRPPAFKWGGTVAAIDGVHYLHFHDVDPKGHPVFAPNSQNYKRCSRVSCSYGTGIYVCNDNNYGIQIPLLQIADYAQAILDQPKCNDHLERYRNSQTIWGQAFDVNGCSPWTVFITSLFEVEARLSTVANSITSGMSAMAAELIKFEIIKPVEEACEDSPLNSDDEDVLQEKCESL</sequence>
<dbReference type="OrthoDB" id="3552888at2759"/>
<keyword evidence="3" id="KW-1185">Reference proteome</keyword>
<dbReference type="PANTHER" id="PTHR35605">
    <property type="entry name" value="ECP2 EFFECTOR PROTEIN DOMAIN-CONTAINING PROTEIN-RELATED"/>
    <property type="match status" value="1"/>
</dbReference>